<evidence type="ECO:0000256" key="2">
    <source>
        <dbReference type="ARBA" id="ARBA00022908"/>
    </source>
</evidence>
<protein>
    <submittedName>
        <fullName evidence="8">Tyrosine recombinase XerD</fullName>
    </submittedName>
</protein>
<dbReference type="SUPFAM" id="SSF56349">
    <property type="entry name" value="DNA breaking-rejoining enzymes"/>
    <property type="match status" value="1"/>
</dbReference>
<dbReference type="PROSITE" id="PS51900">
    <property type="entry name" value="CB"/>
    <property type="match status" value="1"/>
</dbReference>
<gene>
    <name evidence="8" type="ORF">HMF8227_02322</name>
</gene>
<keyword evidence="9" id="KW-1185">Reference proteome</keyword>
<sequence length="371" mass="42080">MLWVLKALNLKALGYNKWVIHKFEADLCLPPELVIMDISKLEPVVHRWLDYKLMNEGKSARTVDKYAGYLLRLQNYLDKPLLEAERDDLVNFTGLHLHSEGFKPRSRRAVVAAVRGFYAWCLKNQHISQDPARDLEYPKSGQRLPTSMSLSHAEKLLMQPDIATFTGVRDAAILALMMGCGFRMGGITALNDSNLIWYKHQDKDRLAIRVIEKGDKERVIPVPVEAMLLLQAYLGHRELHDIDRLLENGDRVLFVSTGNRLVPACDYRGEERRLSARSIDKFIKRYAEDAGIPNAEAHAHALRHLVGTELAEESATSFEIQSILGHADPKTSQTYIKLAVRKLTDVLDKANPLEKLNTPISPLAKEFKRAL</sequence>
<keyword evidence="2" id="KW-0229">DNA integration</keyword>
<dbReference type="Gene3D" id="1.10.150.130">
    <property type="match status" value="1"/>
</dbReference>
<dbReference type="Pfam" id="PF00589">
    <property type="entry name" value="Phage_integrase"/>
    <property type="match status" value="1"/>
</dbReference>
<dbReference type="Proteomes" id="UP000245728">
    <property type="component" value="Chromosome"/>
</dbReference>
<evidence type="ECO:0000256" key="3">
    <source>
        <dbReference type="ARBA" id="ARBA00023125"/>
    </source>
</evidence>
<dbReference type="InterPro" id="IPR011010">
    <property type="entry name" value="DNA_brk_join_enz"/>
</dbReference>
<dbReference type="KEGG" id="salh:HMF8227_02322"/>
<dbReference type="GO" id="GO:0015074">
    <property type="term" value="P:DNA integration"/>
    <property type="evidence" value="ECO:0007669"/>
    <property type="project" value="UniProtKB-KW"/>
</dbReference>
<dbReference type="EMBL" id="CP029347">
    <property type="protein sequence ID" value="AWL12774.1"/>
    <property type="molecule type" value="Genomic_DNA"/>
</dbReference>
<evidence type="ECO:0000259" key="6">
    <source>
        <dbReference type="PROSITE" id="PS51898"/>
    </source>
</evidence>
<evidence type="ECO:0000259" key="7">
    <source>
        <dbReference type="PROSITE" id="PS51900"/>
    </source>
</evidence>
<keyword evidence="1" id="KW-0159">Chromosome partition</keyword>
<dbReference type="Pfam" id="PF02899">
    <property type="entry name" value="Phage_int_SAM_1"/>
    <property type="match status" value="1"/>
</dbReference>
<dbReference type="PROSITE" id="PS51898">
    <property type="entry name" value="TYR_RECOMBINASE"/>
    <property type="match status" value="1"/>
</dbReference>
<keyword evidence="3 5" id="KW-0238">DNA-binding</keyword>
<organism evidence="8 9">
    <name type="scientific">Saliniradius amylolyticus</name>
    <dbReference type="NCBI Taxonomy" id="2183582"/>
    <lineage>
        <taxon>Bacteria</taxon>
        <taxon>Pseudomonadati</taxon>
        <taxon>Pseudomonadota</taxon>
        <taxon>Gammaproteobacteria</taxon>
        <taxon>Alteromonadales</taxon>
        <taxon>Alteromonadaceae</taxon>
        <taxon>Saliniradius</taxon>
    </lineage>
</organism>
<evidence type="ECO:0000256" key="4">
    <source>
        <dbReference type="ARBA" id="ARBA00023172"/>
    </source>
</evidence>
<keyword evidence="4" id="KW-0233">DNA recombination</keyword>
<evidence type="ECO:0000313" key="8">
    <source>
        <dbReference type="EMBL" id="AWL12774.1"/>
    </source>
</evidence>
<dbReference type="GO" id="GO:0007059">
    <property type="term" value="P:chromosome segregation"/>
    <property type="evidence" value="ECO:0007669"/>
    <property type="project" value="UniProtKB-KW"/>
</dbReference>
<dbReference type="GO" id="GO:0003677">
    <property type="term" value="F:DNA binding"/>
    <property type="evidence" value="ECO:0007669"/>
    <property type="project" value="UniProtKB-UniRule"/>
</dbReference>
<dbReference type="PANTHER" id="PTHR30349:SF81">
    <property type="entry name" value="TYROSINE RECOMBINASE XERC"/>
    <property type="match status" value="1"/>
</dbReference>
<dbReference type="InterPro" id="IPR002104">
    <property type="entry name" value="Integrase_catalytic"/>
</dbReference>
<feature type="domain" description="Tyr recombinase" evidence="6">
    <location>
        <begin position="143"/>
        <end position="348"/>
    </location>
</feature>
<dbReference type="InterPro" id="IPR010998">
    <property type="entry name" value="Integrase_recombinase_N"/>
</dbReference>
<dbReference type="InterPro" id="IPR050090">
    <property type="entry name" value="Tyrosine_recombinase_XerCD"/>
</dbReference>
<proteinExistence type="predicted"/>
<name>A0A2S2E544_9ALTE</name>
<reference evidence="8 9" key="1">
    <citation type="submission" date="2018-05" db="EMBL/GenBank/DDBJ databases">
        <title>Salinimonas sp. HMF8227 Genome sequencing and assembly.</title>
        <authorList>
            <person name="Kang H."/>
            <person name="Kang J."/>
            <person name="Cha I."/>
            <person name="Kim H."/>
            <person name="Joh K."/>
        </authorList>
    </citation>
    <scope>NUCLEOTIDE SEQUENCE [LARGE SCALE GENOMIC DNA]</scope>
    <source>
        <strain evidence="8 9">HMF8227</strain>
    </source>
</reference>
<dbReference type="InterPro" id="IPR044068">
    <property type="entry name" value="CB"/>
</dbReference>
<evidence type="ECO:0000256" key="1">
    <source>
        <dbReference type="ARBA" id="ARBA00022829"/>
    </source>
</evidence>
<dbReference type="Gene3D" id="1.10.443.10">
    <property type="entry name" value="Intergrase catalytic core"/>
    <property type="match status" value="1"/>
</dbReference>
<dbReference type="InterPro" id="IPR004107">
    <property type="entry name" value="Integrase_SAM-like_N"/>
</dbReference>
<dbReference type="InterPro" id="IPR013762">
    <property type="entry name" value="Integrase-like_cat_sf"/>
</dbReference>
<feature type="domain" description="Core-binding (CB)" evidence="7">
    <location>
        <begin position="39"/>
        <end position="122"/>
    </location>
</feature>
<accession>A0A2S2E544</accession>
<dbReference type="GO" id="GO:0006310">
    <property type="term" value="P:DNA recombination"/>
    <property type="evidence" value="ECO:0007669"/>
    <property type="project" value="UniProtKB-KW"/>
</dbReference>
<evidence type="ECO:0000313" key="9">
    <source>
        <dbReference type="Proteomes" id="UP000245728"/>
    </source>
</evidence>
<dbReference type="AlphaFoldDB" id="A0A2S2E544"/>
<evidence type="ECO:0000256" key="5">
    <source>
        <dbReference type="PROSITE-ProRule" id="PRU01248"/>
    </source>
</evidence>
<dbReference type="PANTHER" id="PTHR30349">
    <property type="entry name" value="PHAGE INTEGRASE-RELATED"/>
    <property type="match status" value="1"/>
</dbReference>